<dbReference type="InterPro" id="IPR045379">
    <property type="entry name" value="Crinkler_N"/>
</dbReference>
<sequence>MVHVIIVCAIIGKGNVFSVEIDDAQSMYYLRQAIEEQYEEITSRWDRLQFFLAKRDGKWLSTDDSDVAAMHSGEVPESLEALLFEKIDDKDDICNVFVPTPRTKEIHVLVKICSGEYIKLKDSEYTTWMNELKYYRDRGECIRRNCGDYCDQILNKIDNLYEFPVHPMPFICVAASSGMGKTQLAFALGGRRPWFYWPAISLGQGSQLIYLNFFSFSKEFNSFTWKDDPMKKPEEDILDTTSEIYESEHLWTYGFIRALLEHCNSKSNRPAQMICFEEETSLYVEKCSRNSVVAARKRMGKNAVPFFILDEMSELYGGRNKVAFQRNVFRACGLVVIVMGTDANITKLASHSKTEKWMTLFARLPPYQPMDLVNEEKQAAWIRMKEQYPVLMDIVVNSRGRFDKYFVDKVAEFAMKGESVNLCDLLNNAFDYVGNSTYNGKGFMYKKDGKDAHLMATAYTNVDHESCIASSTVPEPRPKKRKFAGVVGTQCMHVHFANLVEDQHIDVMLLEGKLNVDGVHWEPRCRFPKVEEDVLLYLAVVGGKDSLGDANRYKYKYSAMRMFSKGKKHITQDNGHALSSDFITFENMLAQAIFCASRRNGVRGIPFKDFFYGLLGEFQNEFKWMEMIMSDTRKSVGVTELVAGYNDLTALPDTMIPFLAPPNATWPRFIVETRDRGCNFGHLIRATNKDVYVLNMENEDGVLPFLCVSKHWDQKLHIGMMKEIILGLNSAWKEKWALVLVFCMKMTDIRLNWEEKSIGCVKIGCQSGRVDCIFQPIAGHEKKLVVVMEMGPLPIFNES</sequence>
<evidence type="ECO:0000256" key="2">
    <source>
        <dbReference type="ARBA" id="ARBA00004613"/>
    </source>
</evidence>
<dbReference type="AlphaFoldDB" id="A0A3M6V8B6"/>
<dbReference type="GO" id="GO:0043657">
    <property type="term" value="C:host cell"/>
    <property type="evidence" value="ECO:0007669"/>
    <property type="project" value="UniProtKB-SubCell"/>
</dbReference>
<evidence type="ECO:0000259" key="4">
    <source>
        <dbReference type="Pfam" id="PF20147"/>
    </source>
</evidence>
<dbReference type="GO" id="GO:0005576">
    <property type="term" value="C:extracellular region"/>
    <property type="evidence" value="ECO:0007669"/>
    <property type="project" value="UniProtKB-SubCell"/>
</dbReference>
<evidence type="ECO:0000256" key="3">
    <source>
        <dbReference type="ARBA" id="ARBA00022525"/>
    </source>
</evidence>
<name>A0A3M6V8B6_9STRA</name>
<dbReference type="EMBL" id="QLLG01000806">
    <property type="protein sequence ID" value="RMX62151.1"/>
    <property type="molecule type" value="Genomic_DNA"/>
</dbReference>
<dbReference type="VEuPathDB" id="FungiDB:DD237_004910"/>
<dbReference type="Pfam" id="PF20147">
    <property type="entry name" value="Crinkler"/>
    <property type="match status" value="1"/>
</dbReference>
<evidence type="ECO:0000313" key="6">
    <source>
        <dbReference type="Proteomes" id="UP000282087"/>
    </source>
</evidence>
<gene>
    <name evidence="5" type="ORF">DD238_007683</name>
</gene>
<organism evidence="5 6">
    <name type="scientific">Peronospora effusa</name>
    <dbReference type="NCBI Taxonomy" id="542832"/>
    <lineage>
        <taxon>Eukaryota</taxon>
        <taxon>Sar</taxon>
        <taxon>Stramenopiles</taxon>
        <taxon>Oomycota</taxon>
        <taxon>Peronosporomycetes</taxon>
        <taxon>Peronosporales</taxon>
        <taxon>Peronosporaceae</taxon>
        <taxon>Peronospora</taxon>
    </lineage>
</organism>
<comment type="subcellular location">
    <subcellularLocation>
        <location evidence="1">Host cell</location>
    </subcellularLocation>
    <subcellularLocation>
        <location evidence="2">Secreted</location>
    </subcellularLocation>
</comment>
<keyword evidence="3" id="KW-0964">Secreted</keyword>
<protein>
    <recommendedName>
        <fullName evidence="4">Crinkler effector protein N-terminal domain-containing protein</fullName>
    </recommendedName>
</protein>
<proteinExistence type="predicted"/>
<comment type="caution">
    <text evidence="5">The sequence shown here is derived from an EMBL/GenBank/DDBJ whole genome shotgun (WGS) entry which is preliminary data.</text>
</comment>
<evidence type="ECO:0000313" key="5">
    <source>
        <dbReference type="EMBL" id="RMX62151.1"/>
    </source>
</evidence>
<feature type="domain" description="Crinkler effector protein N-terminal" evidence="4">
    <location>
        <begin position="6"/>
        <end position="111"/>
    </location>
</feature>
<evidence type="ECO:0000256" key="1">
    <source>
        <dbReference type="ARBA" id="ARBA00004340"/>
    </source>
</evidence>
<keyword evidence="6" id="KW-1185">Reference proteome</keyword>
<reference evidence="5 6" key="1">
    <citation type="submission" date="2018-06" db="EMBL/GenBank/DDBJ databases">
        <title>Comparative genomics of downy mildews reveals potential adaptations to biotrophy.</title>
        <authorList>
            <person name="Fletcher K."/>
            <person name="Klosterman S.J."/>
            <person name="Derevnina L."/>
            <person name="Martin F."/>
            <person name="Koike S."/>
            <person name="Reyes Chin-Wo S."/>
            <person name="Mou B."/>
            <person name="Michelmore R."/>
        </authorList>
    </citation>
    <scope>NUCLEOTIDE SEQUENCE [LARGE SCALE GENOMIC DNA]</scope>
    <source>
        <strain evidence="5 6">R14</strain>
    </source>
</reference>
<accession>A0A3M6V8B6</accession>
<dbReference type="Proteomes" id="UP000282087">
    <property type="component" value="Unassembled WGS sequence"/>
</dbReference>